<dbReference type="Pfam" id="PF01885">
    <property type="entry name" value="PTS_2-RNA"/>
    <property type="match status" value="1"/>
</dbReference>
<proteinExistence type="predicted"/>
<dbReference type="Gene3D" id="1.10.10.970">
    <property type="entry name" value="RNA 2'-phosphotransferase, Tpt1/KptA family, N-terminal domain"/>
    <property type="match status" value="1"/>
</dbReference>
<dbReference type="PANTHER" id="PTHR12684:SF2">
    <property type="entry name" value="TRNA 2'-PHOSPHOTRANSFERASE 1"/>
    <property type="match status" value="1"/>
</dbReference>
<dbReference type="InterPro" id="IPR042080">
    <property type="entry name" value="RNA_2'-PTrans_N"/>
</dbReference>
<dbReference type="GO" id="GO:0000215">
    <property type="term" value="F:tRNA 2'-phosphotransferase activity"/>
    <property type="evidence" value="ECO:0007669"/>
    <property type="project" value="UniProtKB-EC"/>
</dbReference>
<reference evidence="5" key="1">
    <citation type="submission" date="2021-02" db="EMBL/GenBank/DDBJ databases">
        <authorList>
            <person name="Dougan E. K."/>
            <person name="Rhodes N."/>
            <person name="Thang M."/>
            <person name="Chan C."/>
        </authorList>
    </citation>
    <scope>NUCLEOTIDE SEQUENCE</scope>
</reference>
<feature type="non-terminal residue" evidence="5">
    <location>
        <position position="156"/>
    </location>
</feature>
<dbReference type="AlphaFoldDB" id="A0A812Z0L3"/>
<organism evidence="5 6">
    <name type="scientific">Symbiodinium necroappetens</name>
    <dbReference type="NCBI Taxonomy" id="1628268"/>
    <lineage>
        <taxon>Eukaryota</taxon>
        <taxon>Sar</taxon>
        <taxon>Alveolata</taxon>
        <taxon>Dinophyceae</taxon>
        <taxon>Suessiales</taxon>
        <taxon>Symbiodiniaceae</taxon>
        <taxon>Symbiodinium</taxon>
    </lineage>
</organism>
<comment type="catalytic activity">
    <reaction evidence="3">
        <text>2'-phospho-[ligated tRNA] + NAD(+) = mature tRNA + ADP-alpha-D-ribose 1'',2''-cyclic phosphate + nicotinamide</text>
        <dbReference type="Rhea" id="RHEA:23324"/>
        <dbReference type="Rhea" id="RHEA-COMP:11106"/>
        <dbReference type="Rhea" id="RHEA-COMP:11107"/>
        <dbReference type="ChEBI" id="CHEBI:17154"/>
        <dbReference type="ChEBI" id="CHEBI:57540"/>
        <dbReference type="ChEBI" id="CHEBI:76596"/>
        <dbReference type="ChEBI" id="CHEBI:82883"/>
        <dbReference type="ChEBI" id="CHEBI:85027"/>
        <dbReference type="EC" id="2.7.1.160"/>
    </reaction>
</comment>
<dbReference type="Proteomes" id="UP000601435">
    <property type="component" value="Unassembled WGS sequence"/>
</dbReference>
<evidence type="ECO:0000256" key="1">
    <source>
        <dbReference type="ARBA" id="ARBA00003343"/>
    </source>
</evidence>
<dbReference type="GO" id="GO:0006388">
    <property type="term" value="P:tRNA splicing, via endonucleolytic cleavage and ligation"/>
    <property type="evidence" value="ECO:0007669"/>
    <property type="project" value="TreeGrafter"/>
</dbReference>
<evidence type="ECO:0000313" key="5">
    <source>
        <dbReference type="EMBL" id="CAE7805041.1"/>
    </source>
</evidence>
<protein>
    <recommendedName>
        <fullName evidence="2">2'-phosphotransferase</fullName>
        <ecNumber evidence="2">2.7.1.160</ecNumber>
    </recommendedName>
</protein>
<dbReference type="PANTHER" id="PTHR12684">
    <property type="entry name" value="PUTATIVE PHOSPHOTRANSFERASE"/>
    <property type="match status" value="1"/>
</dbReference>
<evidence type="ECO:0000313" key="6">
    <source>
        <dbReference type="Proteomes" id="UP000601435"/>
    </source>
</evidence>
<gene>
    <name evidence="5" type="primary">TRPT1</name>
    <name evidence="5" type="ORF">SNEC2469_LOCUS23798</name>
</gene>
<dbReference type="EMBL" id="CAJNJA010044853">
    <property type="protein sequence ID" value="CAE7805041.1"/>
    <property type="molecule type" value="Genomic_DNA"/>
</dbReference>
<evidence type="ECO:0000256" key="2">
    <source>
        <dbReference type="ARBA" id="ARBA00012007"/>
    </source>
</evidence>
<feature type="region of interest" description="Disordered" evidence="4">
    <location>
        <begin position="102"/>
        <end position="130"/>
    </location>
</feature>
<dbReference type="InterPro" id="IPR002745">
    <property type="entry name" value="Ptrans_KptA/Tpt1"/>
</dbReference>
<dbReference type="OrthoDB" id="444536at2759"/>
<sequence length="156" mass="17681">MSGAVLAEMLEKMRVRDSDDARTVLSKKLSYVLRHGAKQLDLPITDGGFVALADLLAIEPLFGGVKTEDVLEVVDASNTEKQRYELMQQDDDWLIRATTKHTMEGIQAPTAKPKKSPKRASKDRSGRFFPTDEEEFCQTWRLDRMARQRLSELPEA</sequence>
<dbReference type="EC" id="2.7.1.160" evidence="2"/>
<name>A0A812Z0L3_9DINO</name>
<evidence type="ECO:0000256" key="3">
    <source>
        <dbReference type="ARBA" id="ARBA00047949"/>
    </source>
</evidence>
<comment type="caution">
    <text evidence="5">The sequence shown here is derived from an EMBL/GenBank/DDBJ whole genome shotgun (WGS) entry which is preliminary data.</text>
</comment>
<evidence type="ECO:0000256" key="4">
    <source>
        <dbReference type="SAM" id="MobiDB-lite"/>
    </source>
</evidence>
<accession>A0A812Z0L3</accession>
<comment type="function">
    <text evidence="1">Catalyzes the last step of tRNA splicing, the transfer of the splice junction 2'-phosphate from ligated tRNA to NAD to produce ADP-ribose 1''-2'' cyclic phosphate.</text>
</comment>
<dbReference type="SUPFAM" id="SSF56399">
    <property type="entry name" value="ADP-ribosylation"/>
    <property type="match status" value="1"/>
</dbReference>
<keyword evidence="6" id="KW-1185">Reference proteome</keyword>